<dbReference type="SUPFAM" id="SSF55486">
    <property type="entry name" value="Metalloproteases ('zincins'), catalytic domain"/>
    <property type="match status" value="1"/>
</dbReference>
<dbReference type="GO" id="GO:0006508">
    <property type="term" value="P:proteolysis"/>
    <property type="evidence" value="ECO:0007669"/>
    <property type="project" value="InterPro"/>
</dbReference>
<protein>
    <submittedName>
        <fullName evidence="2">Oligopeptidase A</fullName>
    </submittedName>
</protein>
<dbReference type="PANTHER" id="PTHR11804">
    <property type="entry name" value="PROTEASE M3 THIMET OLIGOPEPTIDASE-RELATED"/>
    <property type="match status" value="1"/>
</dbReference>
<organism evidence="2 3">
    <name type="scientific">Escherichia coli DORA_A_5_14_21</name>
    <dbReference type="NCBI Taxonomy" id="1403943"/>
    <lineage>
        <taxon>Bacteria</taxon>
        <taxon>Pseudomonadati</taxon>
        <taxon>Pseudomonadota</taxon>
        <taxon>Gammaproteobacteria</taxon>
        <taxon>Enterobacterales</taxon>
        <taxon>Enterobacteriaceae</taxon>
        <taxon>Escherichia</taxon>
    </lineage>
</organism>
<feature type="non-terminal residue" evidence="2">
    <location>
        <position position="1"/>
    </location>
</feature>
<dbReference type="AlphaFoldDB" id="W1X8Q0"/>
<comment type="caution">
    <text evidence="2">The sequence shown here is derived from an EMBL/GenBank/DDBJ whole genome shotgun (WGS) entry which is preliminary data.</text>
</comment>
<name>W1X8Q0_ECOLX</name>
<dbReference type="EMBL" id="AZLZ01001027">
    <property type="protein sequence ID" value="ETJ25810.1"/>
    <property type="molecule type" value="Genomic_DNA"/>
</dbReference>
<dbReference type="PANTHER" id="PTHR11804:SF84">
    <property type="entry name" value="SACCHAROLYSIN"/>
    <property type="match status" value="1"/>
</dbReference>
<dbReference type="GO" id="GO:0006518">
    <property type="term" value="P:peptide metabolic process"/>
    <property type="evidence" value="ECO:0007669"/>
    <property type="project" value="TreeGrafter"/>
</dbReference>
<gene>
    <name evidence="2" type="ORF">Q609_ECAC01027G0001</name>
</gene>
<accession>W1X8Q0</accession>
<evidence type="ECO:0000313" key="2">
    <source>
        <dbReference type="EMBL" id="ETJ25810.1"/>
    </source>
</evidence>
<evidence type="ECO:0000259" key="1">
    <source>
        <dbReference type="Pfam" id="PF19310"/>
    </source>
</evidence>
<feature type="domain" description="Oligopeptidase A N-terminal" evidence="1">
    <location>
        <begin position="6"/>
        <end position="58"/>
    </location>
</feature>
<dbReference type="Pfam" id="PF19310">
    <property type="entry name" value="TOP_N"/>
    <property type="match status" value="1"/>
</dbReference>
<dbReference type="InterPro" id="IPR024077">
    <property type="entry name" value="Neurolysin/TOP_dom2"/>
</dbReference>
<dbReference type="InterPro" id="IPR045090">
    <property type="entry name" value="Pept_M3A_M3B"/>
</dbReference>
<feature type="non-terminal residue" evidence="2">
    <location>
        <position position="147"/>
    </location>
</feature>
<dbReference type="GO" id="GO:0004222">
    <property type="term" value="F:metalloendopeptidase activity"/>
    <property type="evidence" value="ECO:0007669"/>
    <property type="project" value="InterPro"/>
</dbReference>
<dbReference type="Proteomes" id="UP000018853">
    <property type="component" value="Unassembled WGS sequence"/>
</dbReference>
<sequence length="147" mass="16497">PLLSEYSTWVGQHEGLYKAYRDLRDGDHYATLNTAQKKAVDNALRDFELSGIGLPKEKQQRYGEIATRLSELGNQYSNNVLDATMGWTKLVTDEAELAGMPESALAAAKAQAEAKELEGYLLTLDIPSYLPVMTYCDNQALREEMYR</sequence>
<evidence type="ECO:0000313" key="3">
    <source>
        <dbReference type="Proteomes" id="UP000018853"/>
    </source>
</evidence>
<reference evidence="2 3" key="1">
    <citation type="submission" date="2013-12" db="EMBL/GenBank/DDBJ databases">
        <title>A Varibaculum cambriense genome reconstructed from a premature infant gut community with otherwise low bacterial novelty that shifts toward anaerobic metabolism during the third week of life.</title>
        <authorList>
            <person name="Brown C.T."/>
            <person name="Sharon I."/>
            <person name="Thomas B.C."/>
            <person name="Castelle C.J."/>
            <person name="Morowitz M.J."/>
            <person name="Banfield J.F."/>
        </authorList>
    </citation>
    <scope>NUCLEOTIDE SEQUENCE [LARGE SCALE GENOMIC DNA]</scope>
    <source>
        <strain evidence="3">DORA_A_5_14_21</strain>
    </source>
</reference>
<proteinExistence type="predicted"/>
<dbReference type="InterPro" id="IPR045666">
    <property type="entry name" value="OpdA_N"/>
</dbReference>
<dbReference type="Gene3D" id="1.10.1370.10">
    <property type="entry name" value="Neurolysin, domain 3"/>
    <property type="match status" value="1"/>
</dbReference>